<dbReference type="HOGENOM" id="CLU_034400_1_0_1"/>
<protein>
    <submittedName>
        <fullName evidence="2">Siroheme synthase</fullName>
    </submittedName>
</protein>
<feature type="region of interest" description="Disordered" evidence="1">
    <location>
        <begin position="1"/>
        <end position="25"/>
    </location>
</feature>
<dbReference type="AlphaFoldDB" id="S3CT00"/>
<sequence>MQAPASPVSEGSDMSAPSPSHQPPPCDIFNTTFSLHQASPLFVGSDGLSPARLTSLEQQLRDILVGDVVRGVEVGLDNDSNTMGGAGGLEVVTIAMVATEGVIATSESALQISLQYENALCLCLLLPLPEAVEHTTKYSLGAGRPAMHLPLLLLRMPLALKSIITNFLSDTFDCRVNPISLSGIDIIRSWELWARETGVPTTGQLAKDTVLTLSFCLAKAKGPPHLEDTEVGVDLSASPVAAAEVTSTPNSASLGIKTIDIFIPNEDLRGFIAVGRQHKARAQAGLEEPGRPNRLDIDSMPFSYAVACYVKHHLALDMANPAVTIVRIACGGFVLAESRLKLLSTPDSNRDLVSARHRTTVSQLLGGLVLRAAG</sequence>
<evidence type="ECO:0000313" key="2">
    <source>
        <dbReference type="EMBL" id="EPE03810.1"/>
    </source>
</evidence>
<organism evidence="2 3">
    <name type="scientific">Ophiostoma piceae (strain UAMH 11346)</name>
    <name type="common">Sap stain fungus</name>
    <dbReference type="NCBI Taxonomy" id="1262450"/>
    <lineage>
        <taxon>Eukaryota</taxon>
        <taxon>Fungi</taxon>
        <taxon>Dikarya</taxon>
        <taxon>Ascomycota</taxon>
        <taxon>Pezizomycotina</taxon>
        <taxon>Sordariomycetes</taxon>
        <taxon>Sordariomycetidae</taxon>
        <taxon>Ophiostomatales</taxon>
        <taxon>Ophiostomataceae</taxon>
        <taxon>Ophiostoma</taxon>
    </lineage>
</organism>
<proteinExistence type="predicted"/>
<dbReference type="InterPro" id="IPR025204">
    <property type="entry name" value="CENP-L"/>
</dbReference>
<evidence type="ECO:0000256" key="1">
    <source>
        <dbReference type="SAM" id="MobiDB-lite"/>
    </source>
</evidence>
<accession>S3CT00</accession>
<gene>
    <name evidence="2" type="ORF">F503_01700</name>
</gene>
<dbReference type="Pfam" id="PF13092">
    <property type="entry name" value="CENP-L"/>
    <property type="match status" value="1"/>
</dbReference>
<dbReference type="Proteomes" id="UP000016923">
    <property type="component" value="Unassembled WGS sequence"/>
</dbReference>
<name>S3CT00_OPHP1</name>
<dbReference type="eggNOG" id="ENOG502S6KJ">
    <property type="taxonomic scope" value="Eukaryota"/>
</dbReference>
<dbReference type="OMA" id="SRAAWMF"/>
<dbReference type="VEuPathDB" id="FungiDB:F503_01700"/>
<keyword evidence="3" id="KW-1185">Reference proteome</keyword>
<reference evidence="2 3" key="1">
    <citation type="journal article" date="2013" name="BMC Genomics">
        <title>The genome and transcriptome of the pine saprophyte Ophiostoma piceae, and a comparison with the bark beetle-associated pine pathogen Grosmannia clavigera.</title>
        <authorList>
            <person name="Haridas S."/>
            <person name="Wang Y."/>
            <person name="Lim L."/>
            <person name="Massoumi Alamouti S."/>
            <person name="Jackman S."/>
            <person name="Docking R."/>
            <person name="Robertson G."/>
            <person name="Birol I."/>
            <person name="Bohlmann J."/>
            <person name="Breuil C."/>
        </authorList>
    </citation>
    <scope>NUCLEOTIDE SEQUENCE [LARGE SCALE GENOMIC DNA]</scope>
    <source>
        <strain evidence="2 3">UAMH 11346</strain>
    </source>
</reference>
<dbReference type="OrthoDB" id="8864979at2759"/>
<evidence type="ECO:0000313" key="3">
    <source>
        <dbReference type="Proteomes" id="UP000016923"/>
    </source>
</evidence>
<dbReference type="EMBL" id="KE148164">
    <property type="protein sequence ID" value="EPE03810.1"/>
    <property type="molecule type" value="Genomic_DNA"/>
</dbReference>